<accession>G7YWI1</accession>
<dbReference type="Gene3D" id="1.20.890.10">
    <property type="entry name" value="cAMP-dependent protein kinase regulatory subunit, dimerization-anchoring domain"/>
    <property type="match status" value="1"/>
</dbReference>
<dbReference type="InterPro" id="IPR007858">
    <property type="entry name" value="Dpy-30_motif"/>
</dbReference>
<protein>
    <submittedName>
        <fullName evidence="2">Uncharacterized protein</fullName>
    </submittedName>
</protein>
<dbReference type="Proteomes" id="UP000008909">
    <property type="component" value="Unassembled WGS sequence"/>
</dbReference>
<sequence>MSFEGDSANSFVMHGEKGPEDITRIDAKKDLGIWLSSSLSFSLHLEKSAQKAFAVLRMIRRTFSRITRTDFQILYGAYVRPLLEYANPVVYSGRTKDVILIERVQRAATKMVAGLKSMDYETRLVVLDLFPLEYRCLRGSLILTCALFGQGLANRPLLEYVNPFVYSGCTKDVILIERVQRAATKMVAGLKSMDYETRLVVLDLFPLEYRRLRGDLILTYALFEQGLANRFFTVDPANTRRGHACFPIHQRWLSDYNLPEKGVPLTLVPRPPPTAFDALRKQMNRVVDKLQGLEPRKATASFKQLTAHGQILLRQGSNSATSGLPSVVKDTAPQPGWRSRDTDLGFCMLCDRPTTTSGRWCATDRVSYHADCYDGEPCPLCGGALQAFHKDVPVGAVVSQTARRTIIKVGMDGQENQGADLNSADTRAYLDKTVVPILLQGLTMLVKERRQLEVTVRADREAWLVQMDKETEEAYKAGSTRRRSRVARATGPLKPL</sequence>
<organism evidence="2 3">
    <name type="scientific">Clonorchis sinensis</name>
    <name type="common">Chinese liver fluke</name>
    <dbReference type="NCBI Taxonomy" id="79923"/>
    <lineage>
        <taxon>Eukaryota</taxon>
        <taxon>Metazoa</taxon>
        <taxon>Spiralia</taxon>
        <taxon>Lophotrochozoa</taxon>
        <taxon>Platyhelminthes</taxon>
        <taxon>Trematoda</taxon>
        <taxon>Digenea</taxon>
        <taxon>Opisthorchiida</taxon>
        <taxon>Opisthorchiata</taxon>
        <taxon>Opisthorchiidae</taxon>
        <taxon>Clonorchis</taxon>
    </lineage>
</organism>
<evidence type="ECO:0000313" key="2">
    <source>
        <dbReference type="EMBL" id="GAA57311.1"/>
    </source>
</evidence>
<evidence type="ECO:0000313" key="3">
    <source>
        <dbReference type="Proteomes" id="UP000008909"/>
    </source>
</evidence>
<keyword evidence="3" id="KW-1185">Reference proteome</keyword>
<feature type="compositionally biased region" description="Low complexity" evidence="1">
    <location>
        <begin position="487"/>
        <end position="496"/>
    </location>
</feature>
<reference evidence="2" key="1">
    <citation type="journal article" date="2011" name="Genome Biol.">
        <title>The draft genome of the carcinogenic human liver fluke Clonorchis sinensis.</title>
        <authorList>
            <person name="Wang X."/>
            <person name="Chen W."/>
            <person name="Huang Y."/>
            <person name="Sun J."/>
            <person name="Men J."/>
            <person name="Liu H."/>
            <person name="Luo F."/>
            <person name="Guo L."/>
            <person name="Lv X."/>
            <person name="Deng C."/>
            <person name="Zhou C."/>
            <person name="Fan Y."/>
            <person name="Li X."/>
            <person name="Huang L."/>
            <person name="Hu Y."/>
            <person name="Liang C."/>
            <person name="Hu X."/>
            <person name="Xu J."/>
            <person name="Yu X."/>
        </authorList>
    </citation>
    <scope>NUCLEOTIDE SEQUENCE [LARGE SCALE GENOMIC DNA]</scope>
    <source>
        <strain evidence="2">Henan</strain>
    </source>
</reference>
<proteinExistence type="predicted"/>
<gene>
    <name evidence="2" type="ORF">CLF_112516</name>
</gene>
<feature type="region of interest" description="Disordered" evidence="1">
    <location>
        <begin position="475"/>
        <end position="496"/>
    </location>
</feature>
<name>G7YWI1_CLOSI</name>
<evidence type="ECO:0000256" key="1">
    <source>
        <dbReference type="SAM" id="MobiDB-lite"/>
    </source>
</evidence>
<reference key="2">
    <citation type="submission" date="2011-10" db="EMBL/GenBank/DDBJ databases">
        <title>The genome and transcriptome sequence of Clonorchis sinensis provide insights into the carcinogenic liver fluke.</title>
        <authorList>
            <person name="Wang X."/>
            <person name="Huang Y."/>
            <person name="Chen W."/>
            <person name="Liu H."/>
            <person name="Guo L."/>
            <person name="Chen Y."/>
            <person name="Luo F."/>
            <person name="Zhou W."/>
            <person name="Sun J."/>
            <person name="Mao Q."/>
            <person name="Liang P."/>
            <person name="Zhou C."/>
            <person name="Tian Y."/>
            <person name="Men J."/>
            <person name="Lv X."/>
            <person name="Huang L."/>
            <person name="Zhou J."/>
            <person name="Hu Y."/>
            <person name="Li R."/>
            <person name="Zhang F."/>
            <person name="Lei H."/>
            <person name="Li X."/>
            <person name="Hu X."/>
            <person name="Liang C."/>
            <person name="Xu J."/>
            <person name="Wu Z."/>
            <person name="Yu X."/>
        </authorList>
    </citation>
    <scope>NUCLEOTIDE SEQUENCE</scope>
    <source>
        <strain>Henan</strain>
    </source>
</reference>
<dbReference type="PANTHER" id="PTHR33332">
    <property type="entry name" value="REVERSE TRANSCRIPTASE DOMAIN-CONTAINING PROTEIN"/>
    <property type="match status" value="1"/>
</dbReference>
<dbReference type="EMBL" id="DF144654">
    <property type="protein sequence ID" value="GAA57311.1"/>
    <property type="molecule type" value="Genomic_DNA"/>
</dbReference>
<dbReference type="AlphaFoldDB" id="G7YWI1"/>
<dbReference type="Pfam" id="PF05186">
    <property type="entry name" value="Dpy-30"/>
    <property type="match status" value="1"/>
</dbReference>